<dbReference type="GO" id="GO:0004866">
    <property type="term" value="F:endopeptidase inhibitor activity"/>
    <property type="evidence" value="ECO:0007669"/>
    <property type="project" value="InterPro"/>
</dbReference>
<evidence type="ECO:0000256" key="4">
    <source>
        <dbReference type="ARBA" id="ARBA00057615"/>
    </source>
</evidence>
<evidence type="ECO:0000313" key="8">
    <source>
        <dbReference type="EMBL" id="CAD7629372.1"/>
    </source>
</evidence>
<comment type="subunit">
    <text evidence="5">Heterodimer of a TEP1-N chain and an TEP1-C chain non-covalently linked. Forms a complex composed of TEP1-N and TEP1-C heterodimer, LRIM1 and APL1C; the interaction stabilizes TEP1-N and TEP1-C heterodimer, prevents its binding to tissues while circulating in the hemolymph and protects the thioester bond from hydrolysis. Mature TEP1 and to a lesser extent full-length TEP1 interact with SPCLIP1; the interaction is induced by microbial infection.</text>
</comment>
<reference evidence="8" key="1">
    <citation type="submission" date="2020-11" db="EMBL/GenBank/DDBJ databases">
        <authorList>
            <person name="Tran Van P."/>
        </authorList>
    </citation>
    <scope>NUCLEOTIDE SEQUENCE</scope>
</reference>
<dbReference type="EMBL" id="CAJPIZ010006769">
    <property type="protein sequence ID" value="CAG2109802.1"/>
    <property type="molecule type" value="Genomic_DNA"/>
</dbReference>
<name>A0A7R9KWH6_9ACAR</name>
<keyword evidence="1" id="KW-0732">Signal</keyword>
<evidence type="ECO:0000256" key="2">
    <source>
        <dbReference type="ARBA" id="ARBA00022966"/>
    </source>
</evidence>
<dbReference type="PANTHER" id="PTHR11412:SF136">
    <property type="entry name" value="CD109 ANTIGEN"/>
    <property type="match status" value="1"/>
</dbReference>
<evidence type="ECO:0000256" key="3">
    <source>
        <dbReference type="ARBA" id="ARBA00023180"/>
    </source>
</evidence>
<keyword evidence="3" id="KW-0325">Glycoprotein</keyword>
<keyword evidence="9" id="KW-1185">Reference proteome</keyword>
<dbReference type="AlphaFoldDB" id="A0A7R9KWH6"/>
<comment type="function">
    <text evidence="4">Binds covalently through a thioester bond to the pathogen surface resulting in pathogen clearance.</text>
</comment>
<dbReference type="Proteomes" id="UP000759131">
    <property type="component" value="Unassembled WGS sequence"/>
</dbReference>
<evidence type="ECO:0000256" key="6">
    <source>
        <dbReference type="ARBA" id="ARBA00078071"/>
    </source>
</evidence>
<sequence length="546" mass="60487">MKVKRGHNMPTIPTNETISEGFINEVTLNYESKSVSVFIKTDKAIYKPREKVQLRVVVVTPSLSSKNNIPIDIQIKDGSGKRVIEWTKLYARNGVIAEELQLSGQPVFGNWTIVAAALGRNTTKTFTVAHELPTFDVELALPTYASINRSQVVATVKAFDTNGRPVKGYLTLDATKYRVITTIDGTATIPVHLVDELQVEIDPHRLYYQTGIDIKFTAKVRDRLTGKLHNTSNVINVYERDLKVELIKMSETYKPGLKYTALFKVVTQDGKPVADYGPQLTVNYGYSWDEKEWADSPLLLTPINGLIKVDLFVPKVGVLLKFKAEYMGHIYLTDTVAKADSPSGHYMQVTRADTTDITVGQDVKFIVTATEPIRRLVCEVMGRGDILWAKSLDIHTNIMDGYEFSIATVGQMAQSARVLCHYVRPDNQEVVADALNIAVALVRTPVRVSAGIRATKPGAMAGVRADASVAILGVDLNGEDVVNELKGYDYDPRRWSRRRGMVSGTATATEVFADSGAVMLSNGLIHNTPQYCEYLTDFQMNCVSII</sequence>
<dbReference type="Gene3D" id="2.60.40.1930">
    <property type="match status" value="2"/>
</dbReference>
<dbReference type="Pfam" id="PF01835">
    <property type="entry name" value="MG2"/>
    <property type="match status" value="1"/>
</dbReference>
<evidence type="ECO:0000313" key="9">
    <source>
        <dbReference type="Proteomes" id="UP000759131"/>
    </source>
</evidence>
<protein>
    <recommendedName>
        <fullName evidence="6">TEP1-F</fullName>
    </recommendedName>
</protein>
<dbReference type="Pfam" id="PF07703">
    <property type="entry name" value="A2M_BRD"/>
    <property type="match status" value="1"/>
</dbReference>
<dbReference type="Gene3D" id="2.60.40.10">
    <property type="entry name" value="Immunoglobulins"/>
    <property type="match status" value="1"/>
</dbReference>
<dbReference type="PANTHER" id="PTHR11412">
    <property type="entry name" value="MACROGLOBULIN / COMPLEMENT"/>
    <property type="match status" value="1"/>
</dbReference>
<organism evidence="8">
    <name type="scientific">Medioppia subpectinata</name>
    <dbReference type="NCBI Taxonomy" id="1979941"/>
    <lineage>
        <taxon>Eukaryota</taxon>
        <taxon>Metazoa</taxon>
        <taxon>Ecdysozoa</taxon>
        <taxon>Arthropoda</taxon>
        <taxon>Chelicerata</taxon>
        <taxon>Arachnida</taxon>
        <taxon>Acari</taxon>
        <taxon>Acariformes</taxon>
        <taxon>Sarcoptiformes</taxon>
        <taxon>Oribatida</taxon>
        <taxon>Brachypylina</taxon>
        <taxon>Oppioidea</taxon>
        <taxon>Oppiidae</taxon>
        <taxon>Medioppia</taxon>
    </lineage>
</organism>
<keyword evidence="2" id="KW-0882">Thioester bond</keyword>
<dbReference type="InterPro" id="IPR011625">
    <property type="entry name" value="A2M_N_BRD"/>
</dbReference>
<dbReference type="EMBL" id="OC861344">
    <property type="protein sequence ID" value="CAD7629372.1"/>
    <property type="molecule type" value="Genomic_DNA"/>
</dbReference>
<evidence type="ECO:0000256" key="5">
    <source>
        <dbReference type="ARBA" id="ARBA00063781"/>
    </source>
</evidence>
<dbReference type="SMART" id="SM01359">
    <property type="entry name" value="A2M_N_2"/>
    <property type="match status" value="1"/>
</dbReference>
<dbReference type="OrthoDB" id="9998011at2759"/>
<dbReference type="FunFam" id="2.60.40.1930:FF:000001">
    <property type="entry name" value="CD109 isoform 3"/>
    <property type="match status" value="1"/>
</dbReference>
<feature type="domain" description="Alpha-2-macroglobulin bait region" evidence="7">
    <location>
        <begin position="347"/>
        <end position="476"/>
    </location>
</feature>
<dbReference type="InterPro" id="IPR002890">
    <property type="entry name" value="MG2"/>
</dbReference>
<dbReference type="Gene3D" id="2.60.40.1940">
    <property type="match status" value="1"/>
</dbReference>
<proteinExistence type="predicted"/>
<evidence type="ECO:0000259" key="7">
    <source>
        <dbReference type="SMART" id="SM01359"/>
    </source>
</evidence>
<evidence type="ECO:0000256" key="1">
    <source>
        <dbReference type="ARBA" id="ARBA00022729"/>
    </source>
</evidence>
<dbReference type="InterPro" id="IPR013783">
    <property type="entry name" value="Ig-like_fold"/>
</dbReference>
<gene>
    <name evidence="8" type="ORF">OSB1V03_LOCUS9789</name>
</gene>
<dbReference type="InterPro" id="IPR050473">
    <property type="entry name" value="A2M/Complement_sys"/>
</dbReference>
<accession>A0A7R9KWH6</accession>